<dbReference type="PROSITE" id="PS51257">
    <property type="entry name" value="PROKAR_LIPOPROTEIN"/>
    <property type="match status" value="1"/>
</dbReference>
<evidence type="ECO:0008006" key="4">
    <source>
        <dbReference type="Google" id="ProtNLM"/>
    </source>
</evidence>
<sequence length="107" mass="10630">MKLHLALAALPLVAACAQSPSSIQPVSYGNAFAAVSCNQARADLTAERQTLAALESKQKGAVAGDAIGVFLLGIPVSSLTGGDVAGHIAASKGKVLSLEARLATCAS</sequence>
<keyword evidence="3" id="KW-1185">Reference proteome</keyword>
<gene>
    <name evidence="2" type="ORF">JWJ88_17205</name>
</gene>
<reference evidence="2 3" key="1">
    <citation type="submission" date="2021-02" db="EMBL/GenBank/DDBJ databases">
        <title>Paracoccus methylovroum sp.nov., a new methanol and methylamine utilizing methylotrophic denitrifer.</title>
        <authorList>
            <person name="Timsy T."/>
            <person name="Behrendt U."/>
            <person name="Ulrich A."/>
            <person name="Spanner T."/>
            <person name="Foesel B.U."/>
            <person name="Horn M.A."/>
            <person name="Kolb S."/>
        </authorList>
    </citation>
    <scope>NUCLEOTIDE SEQUENCE [LARGE SCALE GENOMIC DNA]</scope>
    <source>
        <strain evidence="2 3">H4-D09</strain>
    </source>
</reference>
<dbReference type="Proteomes" id="UP000663629">
    <property type="component" value="Chromosome 2"/>
</dbReference>
<proteinExistence type="predicted"/>
<accession>A0ABX7JKE1</accession>
<dbReference type="RefSeq" id="WP_205295674.1">
    <property type="nucleotide sequence ID" value="NZ_CP070371.1"/>
</dbReference>
<feature type="signal peptide" evidence="1">
    <location>
        <begin position="1"/>
        <end position="17"/>
    </location>
</feature>
<evidence type="ECO:0000313" key="3">
    <source>
        <dbReference type="Proteomes" id="UP000663629"/>
    </source>
</evidence>
<keyword evidence="1" id="KW-0732">Signal</keyword>
<evidence type="ECO:0000313" key="2">
    <source>
        <dbReference type="EMBL" id="QRZ14702.1"/>
    </source>
</evidence>
<evidence type="ECO:0000256" key="1">
    <source>
        <dbReference type="SAM" id="SignalP"/>
    </source>
</evidence>
<protein>
    <recommendedName>
        <fullName evidence="4">Lipoprotein</fullName>
    </recommendedName>
</protein>
<feature type="chain" id="PRO_5045383803" description="Lipoprotein" evidence="1">
    <location>
        <begin position="18"/>
        <end position="107"/>
    </location>
</feature>
<name>A0ABX7JKE1_9RHOB</name>
<dbReference type="EMBL" id="CP070371">
    <property type="protein sequence ID" value="QRZ14702.1"/>
    <property type="molecule type" value="Genomic_DNA"/>
</dbReference>
<organism evidence="2 3">
    <name type="scientific">Paracoccus methylovorus</name>
    <dbReference type="NCBI Taxonomy" id="2812658"/>
    <lineage>
        <taxon>Bacteria</taxon>
        <taxon>Pseudomonadati</taxon>
        <taxon>Pseudomonadota</taxon>
        <taxon>Alphaproteobacteria</taxon>
        <taxon>Rhodobacterales</taxon>
        <taxon>Paracoccaceae</taxon>
        <taxon>Paracoccus</taxon>
    </lineage>
</organism>